<keyword evidence="2" id="KW-1185">Reference proteome</keyword>
<evidence type="ECO:0000313" key="1">
    <source>
        <dbReference type="EMBL" id="GMI21128.1"/>
    </source>
</evidence>
<protein>
    <submittedName>
        <fullName evidence="1">Uncharacterized protein</fullName>
    </submittedName>
</protein>
<accession>A0ABQ6M7L4</accession>
<sequence>MAVSLSDPPLLSLQACSLALPCAAGRAAPAASSPLDGLAASASFSPAVPLATTSLACRASLFAPAASPFSAPPSPFASSYRLDVLSASAPLSVSPAPAPEAAGTRSLLAAAVAASALLVVLVPALVS</sequence>
<gene>
    <name evidence="1" type="ORF">TeGR_g13036</name>
</gene>
<reference evidence="1 2" key="1">
    <citation type="journal article" date="2023" name="Commun. Biol.">
        <title>Genome analysis of Parmales, the sister group of diatoms, reveals the evolutionary specialization of diatoms from phago-mixotrophs to photoautotrophs.</title>
        <authorList>
            <person name="Ban H."/>
            <person name="Sato S."/>
            <person name="Yoshikawa S."/>
            <person name="Yamada K."/>
            <person name="Nakamura Y."/>
            <person name="Ichinomiya M."/>
            <person name="Sato N."/>
            <person name="Blanc-Mathieu R."/>
            <person name="Endo H."/>
            <person name="Kuwata A."/>
            <person name="Ogata H."/>
        </authorList>
    </citation>
    <scope>NUCLEOTIDE SEQUENCE [LARGE SCALE GENOMIC DNA]</scope>
</reference>
<proteinExistence type="predicted"/>
<dbReference type="Proteomes" id="UP001165060">
    <property type="component" value="Unassembled WGS sequence"/>
</dbReference>
<dbReference type="EMBL" id="BRYB01005161">
    <property type="protein sequence ID" value="GMI21128.1"/>
    <property type="molecule type" value="Genomic_DNA"/>
</dbReference>
<organism evidence="1 2">
    <name type="scientific">Tetraparma gracilis</name>
    <dbReference type="NCBI Taxonomy" id="2962635"/>
    <lineage>
        <taxon>Eukaryota</taxon>
        <taxon>Sar</taxon>
        <taxon>Stramenopiles</taxon>
        <taxon>Ochrophyta</taxon>
        <taxon>Bolidophyceae</taxon>
        <taxon>Parmales</taxon>
        <taxon>Triparmaceae</taxon>
        <taxon>Tetraparma</taxon>
    </lineage>
</organism>
<evidence type="ECO:0000313" key="2">
    <source>
        <dbReference type="Proteomes" id="UP001165060"/>
    </source>
</evidence>
<name>A0ABQ6M7L4_9STRA</name>
<comment type="caution">
    <text evidence="1">The sequence shown here is derived from an EMBL/GenBank/DDBJ whole genome shotgun (WGS) entry which is preliminary data.</text>
</comment>